<reference evidence="9" key="3">
    <citation type="submission" date="2025-09" db="UniProtKB">
        <authorList>
            <consortium name="Ensembl"/>
        </authorList>
    </citation>
    <scope>IDENTIFICATION</scope>
</reference>
<dbReference type="InParanoid" id="A0A7N6ANY3"/>
<dbReference type="InterPro" id="IPR037272">
    <property type="entry name" value="SNS_sf"/>
</dbReference>
<evidence type="ECO:0000256" key="5">
    <source>
        <dbReference type="ARBA" id="ARBA00023136"/>
    </source>
</evidence>
<dbReference type="SUPFAM" id="SSF161070">
    <property type="entry name" value="SNF-like"/>
    <property type="match status" value="1"/>
</dbReference>
<proteinExistence type="inferred from homology"/>
<feature type="transmembrane region" description="Helical" evidence="8">
    <location>
        <begin position="45"/>
        <end position="63"/>
    </location>
</feature>
<feature type="binding site" evidence="6">
    <location>
        <position position="58"/>
    </location>
    <ligand>
        <name>Na(+)</name>
        <dbReference type="ChEBI" id="CHEBI:29101"/>
        <label>1</label>
    </ligand>
</feature>
<comment type="subcellular location">
    <subcellularLocation>
        <location evidence="1">Membrane</location>
        <topology evidence="1">Multi-pass membrane protein</topology>
    </subcellularLocation>
</comment>
<dbReference type="Ensembl" id="ENSATET00000046796.2">
    <property type="protein sequence ID" value="ENSATEP00000050344.1"/>
    <property type="gene ID" value="ENSATEG00000026155.2"/>
</dbReference>
<dbReference type="GO" id="GO:0042995">
    <property type="term" value="C:cell projection"/>
    <property type="evidence" value="ECO:0007669"/>
    <property type="project" value="TreeGrafter"/>
</dbReference>
<dbReference type="OrthoDB" id="6581954at2759"/>
<keyword evidence="2 7" id="KW-0813">Transport</keyword>
<keyword evidence="4 8" id="KW-1133">Transmembrane helix</keyword>
<keyword evidence="7" id="KW-0769">Symport</keyword>
<evidence type="ECO:0000313" key="10">
    <source>
        <dbReference type="Proteomes" id="UP000265040"/>
    </source>
</evidence>
<keyword evidence="6" id="KW-0915">Sodium</keyword>
<dbReference type="PRINTS" id="PR00176">
    <property type="entry name" value="NANEUSMPORT"/>
</dbReference>
<dbReference type="GO" id="GO:0046872">
    <property type="term" value="F:metal ion binding"/>
    <property type="evidence" value="ECO:0007669"/>
    <property type="project" value="UniProtKB-KW"/>
</dbReference>
<keyword evidence="10" id="KW-1185">Reference proteome</keyword>
<dbReference type="GeneTree" id="ENSGT00940000157478"/>
<dbReference type="PANTHER" id="PTHR11616">
    <property type="entry name" value="SODIUM/CHLORIDE DEPENDENT TRANSPORTER"/>
    <property type="match status" value="1"/>
</dbReference>
<keyword evidence="6" id="KW-0479">Metal-binding</keyword>
<evidence type="ECO:0000313" key="9">
    <source>
        <dbReference type="Ensembl" id="ENSATEP00000050344.1"/>
    </source>
</evidence>
<dbReference type="PROSITE" id="PS00610">
    <property type="entry name" value="NA_NEUROTRAN_SYMP_1"/>
    <property type="match status" value="1"/>
</dbReference>
<reference evidence="9" key="1">
    <citation type="submission" date="2021-04" db="EMBL/GenBank/DDBJ databases">
        <authorList>
            <consortium name="Wellcome Sanger Institute Data Sharing"/>
        </authorList>
    </citation>
    <scope>NUCLEOTIDE SEQUENCE [LARGE SCALE GENOMIC DNA]</scope>
</reference>
<feature type="binding site" evidence="6">
    <location>
        <position position="51"/>
    </location>
    <ligand>
        <name>Na(+)</name>
        <dbReference type="ChEBI" id="CHEBI:29101"/>
        <label>1</label>
    </ligand>
</feature>
<dbReference type="PANTHER" id="PTHR11616:SF261">
    <property type="entry name" value="TRANSPORTER"/>
    <property type="match status" value="1"/>
</dbReference>
<feature type="transmembrane region" description="Helical" evidence="8">
    <location>
        <begin position="75"/>
        <end position="96"/>
    </location>
</feature>
<keyword evidence="5 8" id="KW-0472">Membrane</keyword>
<comment type="similarity">
    <text evidence="7">Belongs to the sodium:neurotransmitter symporter (SNF) (TC 2.A.22) family.</text>
</comment>
<sequence>MPVLPLDSFSLMSMAGFLRRLCHLRQEAAHQTVKERGKWSNKTEFILSVAGAIIGLGNVWRFPYLCYKNGGGAFFIPYILFLVTCGIPLFILETALGQYTSQGGIMCWRKVCPLFEGEVTEQTLPNY</sequence>
<evidence type="ECO:0000256" key="7">
    <source>
        <dbReference type="RuleBase" id="RU003732"/>
    </source>
</evidence>
<dbReference type="InterPro" id="IPR000175">
    <property type="entry name" value="Na/ntran_symport"/>
</dbReference>
<protein>
    <recommendedName>
        <fullName evidence="7">Transporter</fullName>
    </recommendedName>
</protein>
<reference evidence="9" key="2">
    <citation type="submission" date="2025-08" db="UniProtKB">
        <authorList>
            <consortium name="Ensembl"/>
        </authorList>
    </citation>
    <scope>IDENTIFICATION</scope>
</reference>
<evidence type="ECO:0000256" key="4">
    <source>
        <dbReference type="ARBA" id="ARBA00022989"/>
    </source>
</evidence>
<evidence type="ECO:0000256" key="8">
    <source>
        <dbReference type="SAM" id="Phobius"/>
    </source>
</evidence>
<evidence type="ECO:0000256" key="1">
    <source>
        <dbReference type="ARBA" id="ARBA00004141"/>
    </source>
</evidence>
<name>A0A7N6ANY3_ANATE</name>
<accession>A0A7N6ANY3</accession>
<evidence type="ECO:0000256" key="3">
    <source>
        <dbReference type="ARBA" id="ARBA00022692"/>
    </source>
</evidence>
<dbReference type="PROSITE" id="PS50267">
    <property type="entry name" value="NA_NEUROTRAN_SYMP_3"/>
    <property type="match status" value="1"/>
</dbReference>
<dbReference type="GO" id="GO:0005332">
    <property type="term" value="F:gamma-aminobutyric acid:sodium:chloride symporter activity"/>
    <property type="evidence" value="ECO:0007669"/>
    <property type="project" value="TreeGrafter"/>
</dbReference>
<organism evidence="9 10">
    <name type="scientific">Anabas testudineus</name>
    <name type="common">Climbing perch</name>
    <name type="synonym">Anthias testudineus</name>
    <dbReference type="NCBI Taxonomy" id="64144"/>
    <lineage>
        <taxon>Eukaryota</taxon>
        <taxon>Metazoa</taxon>
        <taxon>Chordata</taxon>
        <taxon>Craniata</taxon>
        <taxon>Vertebrata</taxon>
        <taxon>Euteleostomi</taxon>
        <taxon>Actinopterygii</taxon>
        <taxon>Neopterygii</taxon>
        <taxon>Teleostei</taxon>
        <taxon>Neoteleostei</taxon>
        <taxon>Acanthomorphata</taxon>
        <taxon>Anabantaria</taxon>
        <taxon>Anabantiformes</taxon>
        <taxon>Anabantoidei</taxon>
        <taxon>Anabantidae</taxon>
        <taxon>Anabas</taxon>
    </lineage>
</organism>
<evidence type="ECO:0000256" key="2">
    <source>
        <dbReference type="ARBA" id="ARBA00022448"/>
    </source>
</evidence>
<evidence type="ECO:0000256" key="6">
    <source>
        <dbReference type="PIRSR" id="PIRSR600175-1"/>
    </source>
</evidence>
<dbReference type="GO" id="GO:0005886">
    <property type="term" value="C:plasma membrane"/>
    <property type="evidence" value="ECO:0007669"/>
    <property type="project" value="TreeGrafter"/>
</dbReference>
<dbReference type="AlphaFoldDB" id="A0A7N6ANY3"/>
<dbReference type="Proteomes" id="UP000265040">
    <property type="component" value="Chromosome 5"/>
</dbReference>
<keyword evidence="3 7" id="KW-0812">Transmembrane</keyword>
<dbReference type="Pfam" id="PF00209">
    <property type="entry name" value="SNF"/>
    <property type="match status" value="1"/>
</dbReference>